<evidence type="ECO:0000313" key="3">
    <source>
        <dbReference type="Proteomes" id="UP000299102"/>
    </source>
</evidence>
<dbReference type="EMBL" id="BGZK01000527">
    <property type="protein sequence ID" value="GBP48629.1"/>
    <property type="molecule type" value="Genomic_DNA"/>
</dbReference>
<proteinExistence type="predicted"/>
<organism evidence="2 3">
    <name type="scientific">Eumeta variegata</name>
    <name type="common">Bagworm moth</name>
    <name type="synonym">Eumeta japonica</name>
    <dbReference type="NCBI Taxonomy" id="151549"/>
    <lineage>
        <taxon>Eukaryota</taxon>
        <taxon>Metazoa</taxon>
        <taxon>Ecdysozoa</taxon>
        <taxon>Arthropoda</taxon>
        <taxon>Hexapoda</taxon>
        <taxon>Insecta</taxon>
        <taxon>Pterygota</taxon>
        <taxon>Neoptera</taxon>
        <taxon>Endopterygota</taxon>
        <taxon>Lepidoptera</taxon>
        <taxon>Glossata</taxon>
        <taxon>Ditrysia</taxon>
        <taxon>Tineoidea</taxon>
        <taxon>Psychidae</taxon>
        <taxon>Oiketicinae</taxon>
        <taxon>Eumeta</taxon>
    </lineage>
</organism>
<feature type="region of interest" description="Disordered" evidence="1">
    <location>
        <begin position="45"/>
        <end position="73"/>
    </location>
</feature>
<protein>
    <submittedName>
        <fullName evidence="2">Uncharacterized protein</fullName>
    </submittedName>
</protein>
<gene>
    <name evidence="2" type="ORF">EVAR_28015_1</name>
</gene>
<keyword evidence="3" id="KW-1185">Reference proteome</keyword>
<feature type="compositionally biased region" description="Basic residues" evidence="1">
    <location>
        <begin position="47"/>
        <end position="61"/>
    </location>
</feature>
<reference evidence="2 3" key="1">
    <citation type="journal article" date="2019" name="Commun. Biol.">
        <title>The bagworm genome reveals a unique fibroin gene that provides high tensile strength.</title>
        <authorList>
            <person name="Kono N."/>
            <person name="Nakamura H."/>
            <person name="Ohtoshi R."/>
            <person name="Tomita M."/>
            <person name="Numata K."/>
            <person name="Arakawa K."/>
        </authorList>
    </citation>
    <scope>NUCLEOTIDE SEQUENCE [LARGE SCALE GENOMIC DNA]</scope>
</reference>
<name>A0A4C1WDW3_EUMVA</name>
<comment type="caution">
    <text evidence="2">The sequence shown here is derived from an EMBL/GenBank/DDBJ whole genome shotgun (WGS) entry which is preliminary data.</text>
</comment>
<evidence type="ECO:0000313" key="2">
    <source>
        <dbReference type="EMBL" id="GBP48629.1"/>
    </source>
</evidence>
<evidence type="ECO:0000256" key="1">
    <source>
        <dbReference type="SAM" id="MobiDB-lite"/>
    </source>
</evidence>
<dbReference type="AlphaFoldDB" id="A0A4C1WDW3"/>
<dbReference type="Proteomes" id="UP000299102">
    <property type="component" value="Unassembled WGS sequence"/>
</dbReference>
<accession>A0A4C1WDW3</accession>
<sequence>MHGNHHIVPPSILSGEPKLQSEPGGFRRQTVIIEDYLTTSRGFEKKGPRHLRLSHLSHRRGVLTTGNNSETRHRKEYSYVLRERQTGDLRALKLFDRPYPTG</sequence>
<feature type="region of interest" description="Disordered" evidence="1">
    <location>
        <begin position="1"/>
        <end position="25"/>
    </location>
</feature>